<protein>
    <submittedName>
        <fullName evidence="6">Calx-beta domain-containing protein</fullName>
    </submittedName>
</protein>
<dbReference type="InterPro" id="IPR051171">
    <property type="entry name" value="CaCA"/>
</dbReference>
<feature type="domain" description="Calx-beta" evidence="5">
    <location>
        <begin position="677"/>
        <end position="712"/>
    </location>
</feature>
<dbReference type="Gene3D" id="2.60.40.2030">
    <property type="match status" value="4"/>
</dbReference>
<feature type="domain" description="Calx-beta" evidence="5">
    <location>
        <begin position="551"/>
        <end position="616"/>
    </location>
</feature>
<dbReference type="GO" id="GO:0030001">
    <property type="term" value="P:metal ion transport"/>
    <property type="evidence" value="ECO:0007669"/>
    <property type="project" value="TreeGrafter"/>
</dbReference>
<feature type="domain" description="Calx-beta" evidence="5">
    <location>
        <begin position="309"/>
        <end position="378"/>
    </location>
</feature>
<sequence>MLNINRALLGSVALAALIHLTGCLGDHPDDLPGAVNNPNPELSLADSSVAVFDPADSQMTYSVRVAFSRAAPQAGSVTYRTVSGSALPDRDYQQVESTVNFATGDRSVSLPVELINDSGRSSEREFSVELTRASNASLSEQVSQQVVITSSDVASERPSLTIPSQLSWTAPTSGTVNFSVVMPLSEPVASEASIEIRTIDGSARQGIHFDSITGEQCNDGICTIGAGRTELEFLVPLRGQLGGDPRQFTLQFLNARGIQLPANREVEATLNYANDGDVPSLNVPSSLTLRMPTVERSPLSYPVVLTFSAPLSEPATLALRTVDNTAFAGTHYVELQAIGDDAIEIAAGTREVELAIELLHDTSLAEGLNFELQLVSSTGIALGEQRSIEINIANSNLTAGSAPTLTLPSDLVYHEPQETRDYMMLAPLSESMPADGSVHVTLVEQTARDGIDFNAYSETIELPRFATELQIPLTLLNNPAPTDAQTFRVELSQANGVNLPSDRSFEVTIEDAARPAPFPRLQLTPDLIRVAPPQGNAGEQTITLYFDLSDNLAADGSVFVRTRAGTANPDVDYRTIGETISVAAGDFLLAVEVDLLNNGTEETREFELVFSNPQGLSLPESRSVTVQLAPVGVQSLPSVNVPEVAVTVFVPSRPDATERMIVLPFSDFAPLRGVLTVASQDRTAEEGVDYTFSDTEFEFLTGAREVIIRFDVATTATASSFEILLLNATNASLPSAAEARVINVNIVP</sequence>
<dbReference type="EMBL" id="QLMD01000021">
    <property type="protein sequence ID" value="RAJ92962.1"/>
    <property type="molecule type" value="Genomic_DNA"/>
</dbReference>
<dbReference type="PANTHER" id="PTHR11878">
    <property type="entry name" value="SODIUM/CALCIUM EXCHANGER"/>
    <property type="match status" value="1"/>
</dbReference>
<dbReference type="AlphaFoldDB" id="A0A327WQ51"/>
<keyword evidence="4" id="KW-0813">Transport</keyword>
<dbReference type="Proteomes" id="UP000249203">
    <property type="component" value="Unassembled WGS sequence"/>
</dbReference>
<evidence type="ECO:0000259" key="5">
    <source>
        <dbReference type="Pfam" id="PF03160"/>
    </source>
</evidence>
<dbReference type="InterPro" id="IPR003644">
    <property type="entry name" value="Calx_beta"/>
</dbReference>
<evidence type="ECO:0000256" key="3">
    <source>
        <dbReference type="ARBA" id="ARBA00022837"/>
    </source>
</evidence>
<dbReference type="GO" id="GO:0007154">
    <property type="term" value="P:cell communication"/>
    <property type="evidence" value="ECO:0007669"/>
    <property type="project" value="InterPro"/>
</dbReference>
<dbReference type="Proteomes" id="UP000287865">
    <property type="component" value="Unassembled WGS sequence"/>
</dbReference>
<dbReference type="PANTHER" id="PTHR11878:SF65">
    <property type="entry name" value="NA_CA-EXCHANGE PROTEIN, ISOFORM G"/>
    <property type="match status" value="1"/>
</dbReference>
<name>A0A327WQ51_9GAMM</name>
<keyword evidence="4" id="KW-0406">Ion transport</keyword>
<dbReference type="SUPFAM" id="SSF141072">
    <property type="entry name" value="CalX-like"/>
    <property type="match status" value="4"/>
</dbReference>
<gene>
    <name evidence="6" type="ORF">B0I24_1216</name>
    <name evidence="7" type="ORF">CWE07_13950</name>
</gene>
<feature type="domain" description="Calx-beta" evidence="5">
    <location>
        <begin position="437"/>
        <end position="511"/>
    </location>
</feature>
<dbReference type="EMBL" id="PIPK01000020">
    <property type="protein sequence ID" value="RUO18452.1"/>
    <property type="molecule type" value="Genomic_DNA"/>
</dbReference>
<proteinExistence type="predicted"/>
<evidence type="ECO:0000313" key="7">
    <source>
        <dbReference type="EMBL" id="RUO18452.1"/>
    </source>
</evidence>
<evidence type="ECO:0000256" key="1">
    <source>
        <dbReference type="ARBA" id="ARBA00022729"/>
    </source>
</evidence>
<keyword evidence="1" id="KW-0732">Signal</keyword>
<reference evidence="6 8" key="2">
    <citation type="submission" date="2018-06" db="EMBL/GenBank/DDBJ databases">
        <title>Genomic Encyclopedia of Type Strains, Phase III (KMG-III): the genomes of soil and plant-associated and newly described type strains.</title>
        <authorList>
            <person name="Whitman W."/>
        </authorList>
    </citation>
    <scope>NUCLEOTIDE SEQUENCE [LARGE SCALE GENOMIC DNA]</scope>
    <source>
        <strain evidence="6 8">CGMCC 1.15366</strain>
    </source>
</reference>
<reference evidence="7 9" key="1">
    <citation type="journal article" date="2018" name="Front. Microbiol.">
        <title>Genome-Based Analysis Reveals the Taxonomy and Diversity of the Family Idiomarinaceae.</title>
        <authorList>
            <person name="Liu Y."/>
            <person name="Lai Q."/>
            <person name="Shao Z."/>
        </authorList>
    </citation>
    <scope>NUCLEOTIDE SEQUENCE [LARGE SCALE GENOMIC DNA]</scope>
    <source>
        <strain evidence="7 9">CF12-14</strain>
    </source>
</reference>
<evidence type="ECO:0000256" key="4">
    <source>
        <dbReference type="ARBA" id="ARBA00023065"/>
    </source>
</evidence>
<feature type="domain" description="Calx-beta" evidence="5">
    <location>
        <begin position="173"/>
        <end position="214"/>
    </location>
</feature>
<evidence type="ECO:0000313" key="6">
    <source>
        <dbReference type="EMBL" id="RAJ92962.1"/>
    </source>
</evidence>
<keyword evidence="2" id="KW-0677">Repeat</keyword>
<comment type="caution">
    <text evidence="6">The sequence shown here is derived from an EMBL/GenBank/DDBJ whole genome shotgun (WGS) entry which is preliminary data.</text>
</comment>
<keyword evidence="9" id="KW-1185">Reference proteome</keyword>
<evidence type="ECO:0000256" key="2">
    <source>
        <dbReference type="ARBA" id="ARBA00022737"/>
    </source>
</evidence>
<keyword evidence="3" id="KW-0106">Calcium</keyword>
<evidence type="ECO:0000313" key="9">
    <source>
        <dbReference type="Proteomes" id="UP000287865"/>
    </source>
</evidence>
<organism evidence="6 8">
    <name type="scientific">Aliidiomarina maris</name>
    <dbReference type="NCBI Taxonomy" id="531312"/>
    <lineage>
        <taxon>Bacteria</taxon>
        <taxon>Pseudomonadati</taxon>
        <taxon>Pseudomonadota</taxon>
        <taxon>Gammaproteobacteria</taxon>
        <taxon>Alteromonadales</taxon>
        <taxon>Idiomarinaceae</taxon>
        <taxon>Aliidiomarina</taxon>
    </lineage>
</organism>
<evidence type="ECO:0000313" key="8">
    <source>
        <dbReference type="Proteomes" id="UP000249203"/>
    </source>
</evidence>
<dbReference type="GO" id="GO:0016020">
    <property type="term" value="C:membrane"/>
    <property type="evidence" value="ECO:0007669"/>
    <property type="project" value="InterPro"/>
</dbReference>
<dbReference type="Pfam" id="PF03160">
    <property type="entry name" value="Calx-beta"/>
    <property type="match status" value="6"/>
</dbReference>
<accession>A0A327WQ51</accession>
<dbReference type="OrthoDB" id="6396122at2"/>
<dbReference type="InterPro" id="IPR038081">
    <property type="entry name" value="CalX-like_sf"/>
</dbReference>
<feature type="domain" description="Calx-beta" evidence="5">
    <location>
        <begin position="61"/>
        <end position="135"/>
    </location>
</feature>
<dbReference type="RefSeq" id="WP_111570531.1">
    <property type="nucleotide sequence ID" value="NZ_PIPK01000020.1"/>
</dbReference>